<proteinExistence type="inferred from homology"/>
<dbReference type="EMBL" id="MKKK01000009">
    <property type="protein sequence ID" value="OEY97410.1"/>
    <property type="molecule type" value="Genomic_DNA"/>
</dbReference>
<comment type="subunit">
    <text evidence="2">Monomer.</text>
</comment>
<keyword evidence="6" id="KW-0560">Oxidoreductase</keyword>
<comment type="similarity">
    <text evidence="10">Belongs to the peroxiredoxin family. BCP/PrxQ subfamily.</text>
</comment>
<gene>
    <name evidence="15" type="ORF">BJI46_09915</name>
</gene>
<dbReference type="RefSeq" id="WP_070069122.1">
    <property type="nucleotide sequence ID" value="NZ_MKKK01000009.1"/>
</dbReference>
<dbReference type="PROSITE" id="PS51352">
    <property type="entry name" value="THIOREDOXIN_2"/>
    <property type="match status" value="1"/>
</dbReference>
<dbReference type="GO" id="GO:0005737">
    <property type="term" value="C:cytoplasm"/>
    <property type="evidence" value="ECO:0007669"/>
    <property type="project" value="TreeGrafter"/>
</dbReference>
<keyword evidence="5" id="KW-0049">Antioxidant</keyword>
<dbReference type="InterPro" id="IPR000866">
    <property type="entry name" value="AhpC/TSA"/>
</dbReference>
<evidence type="ECO:0000256" key="11">
    <source>
        <dbReference type="ARBA" id="ARBA00042639"/>
    </source>
</evidence>
<dbReference type="Pfam" id="PF00578">
    <property type="entry name" value="AhpC-TSA"/>
    <property type="match status" value="1"/>
</dbReference>
<dbReference type="InterPro" id="IPR036249">
    <property type="entry name" value="Thioredoxin-like_sf"/>
</dbReference>
<evidence type="ECO:0000256" key="5">
    <source>
        <dbReference type="ARBA" id="ARBA00022862"/>
    </source>
</evidence>
<evidence type="ECO:0000256" key="7">
    <source>
        <dbReference type="ARBA" id="ARBA00023157"/>
    </source>
</evidence>
<evidence type="ECO:0000256" key="4">
    <source>
        <dbReference type="ARBA" id="ARBA00022559"/>
    </source>
</evidence>
<dbReference type="PANTHER" id="PTHR42801:SF4">
    <property type="entry name" value="AHPC_TSA FAMILY PROTEIN"/>
    <property type="match status" value="1"/>
</dbReference>
<dbReference type="Gene3D" id="3.40.30.10">
    <property type="entry name" value="Glutaredoxin"/>
    <property type="match status" value="1"/>
</dbReference>
<evidence type="ECO:0000259" key="14">
    <source>
        <dbReference type="PROSITE" id="PS51352"/>
    </source>
</evidence>
<dbReference type="EC" id="1.11.1.24" evidence="3"/>
<dbReference type="Proteomes" id="UP000185895">
    <property type="component" value="Unassembled WGS sequence"/>
</dbReference>
<reference evidence="15 16" key="1">
    <citation type="submission" date="2016-09" db="EMBL/GenBank/DDBJ databases">
        <authorList>
            <person name="Capua I."/>
            <person name="De Benedictis P."/>
            <person name="Joannis T."/>
            <person name="Lombin L.H."/>
            <person name="Cattoli G."/>
        </authorList>
    </citation>
    <scope>NUCLEOTIDE SEQUENCE [LARGE SCALE GENOMIC DNA]</scope>
    <source>
        <strain evidence="15 16">ANC 4671</strain>
    </source>
</reference>
<comment type="function">
    <text evidence="1">Thiol-specific peroxidase that catalyzes the reduction of hydrogen peroxide and organic hydroperoxides to water and alcohols, respectively. Plays a role in cell protection against oxidative stress by detoxifying peroxides and as sensor of hydrogen peroxide-mediated signaling events.</text>
</comment>
<dbReference type="STRING" id="1262585.BJI46_09915"/>
<evidence type="ECO:0000256" key="9">
    <source>
        <dbReference type="ARBA" id="ARBA00032824"/>
    </source>
</evidence>
<dbReference type="GO" id="GO:0045454">
    <property type="term" value="P:cell redox homeostasis"/>
    <property type="evidence" value="ECO:0007669"/>
    <property type="project" value="TreeGrafter"/>
</dbReference>
<dbReference type="FunFam" id="3.40.30.10:FF:000007">
    <property type="entry name" value="Thioredoxin-dependent thiol peroxidase"/>
    <property type="match status" value="1"/>
</dbReference>
<evidence type="ECO:0000256" key="13">
    <source>
        <dbReference type="PIRSR" id="PIRSR000239-1"/>
    </source>
</evidence>
<comment type="catalytic activity">
    <reaction evidence="12">
        <text>a hydroperoxide + [thioredoxin]-dithiol = an alcohol + [thioredoxin]-disulfide + H2O</text>
        <dbReference type="Rhea" id="RHEA:62620"/>
        <dbReference type="Rhea" id="RHEA-COMP:10698"/>
        <dbReference type="Rhea" id="RHEA-COMP:10700"/>
        <dbReference type="ChEBI" id="CHEBI:15377"/>
        <dbReference type="ChEBI" id="CHEBI:29950"/>
        <dbReference type="ChEBI" id="CHEBI:30879"/>
        <dbReference type="ChEBI" id="CHEBI:35924"/>
        <dbReference type="ChEBI" id="CHEBI:50058"/>
        <dbReference type="EC" id="1.11.1.24"/>
    </reaction>
</comment>
<sequence length="154" mass="17767">MSDENINLPDLLLESSQGQINLAKLNHEWLVLYFYPKDSTPGCTTQANEFSQYQAQFTQLKTQIVGVSRDSLKSHERFIEKQNLNFTLISDPNEQLCQHFAVIKEKNMYGKKVMGIERSTFIFHQGKLLKTFRKVKAAGHAELILKEIQQLQHA</sequence>
<organism evidence="15 16">
    <name type="scientific">Acinetobacter qingfengensis</name>
    <dbReference type="NCBI Taxonomy" id="1262585"/>
    <lineage>
        <taxon>Bacteria</taxon>
        <taxon>Pseudomonadati</taxon>
        <taxon>Pseudomonadota</taxon>
        <taxon>Gammaproteobacteria</taxon>
        <taxon>Moraxellales</taxon>
        <taxon>Moraxellaceae</taxon>
        <taxon>Acinetobacter</taxon>
    </lineage>
</organism>
<evidence type="ECO:0000256" key="3">
    <source>
        <dbReference type="ARBA" id="ARBA00013017"/>
    </source>
</evidence>
<dbReference type="SUPFAM" id="SSF52833">
    <property type="entry name" value="Thioredoxin-like"/>
    <property type="match status" value="1"/>
</dbReference>
<keyword evidence="7" id="KW-1015">Disulfide bond</keyword>
<dbReference type="InterPro" id="IPR013766">
    <property type="entry name" value="Thioredoxin_domain"/>
</dbReference>
<evidence type="ECO:0000256" key="2">
    <source>
        <dbReference type="ARBA" id="ARBA00011245"/>
    </source>
</evidence>
<dbReference type="AlphaFoldDB" id="A0A1E7RDD0"/>
<name>A0A1E7RDD0_9GAMM</name>
<evidence type="ECO:0000256" key="8">
    <source>
        <dbReference type="ARBA" id="ARBA00023284"/>
    </source>
</evidence>
<protein>
    <recommendedName>
        <fullName evidence="3">thioredoxin-dependent peroxiredoxin</fullName>
        <ecNumber evidence="3">1.11.1.24</ecNumber>
    </recommendedName>
    <alternativeName>
        <fullName evidence="9">Thioredoxin peroxidase</fullName>
    </alternativeName>
    <alternativeName>
        <fullName evidence="11">Thioredoxin-dependent peroxiredoxin Bcp</fullName>
    </alternativeName>
</protein>
<dbReference type="GO" id="GO:0034599">
    <property type="term" value="P:cellular response to oxidative stress"/>
    <property type="evidence" value="ECO:0007669"/>
    <property type="project" value="TreeGrafter"/>
</dbReference>
<dbReference type="InterPro" id="IPR024706">
    <property type="entry name" value="Peroxiredoxin_AhpC-typ"/>
</dbReference>
<evidence type="ECO:0000256" key="6">
    <source>
        <dbReference type="ARBA" id="ARBA00023002"/>
    </source>
</evidence>
<dbReference type="GO" id="GO:0008379">
    <property type="term" value="F:thioredoxin peroxidase activity"/>
    <property type="evidence" value="ECO:0007669"/>
    <property type="project" value="TreeGrafter"/>
</dbReference>
<keyword evidence="4" id="KW-0575">Peroxidase</keyword>
<accession>A0A1E7RDD0</accession>
<evidence type="ECO:0000313" key="15">
    <source>
        <dbReference type="EMBL" id="OEY97410.1"/>
    </source>
</evidence>
<dbReference type="OrthoDB" id="9812811at2"/>
<dbReference type="CDD" id="cd03017">
    <property type="entry name" value="PRX_BCP"/>
    <property type="match status" value="1"/>
</dbReference>
<dbReference type="InterPro" id="IPR050924">
    <property type="entry name" value="Peroxiredoxin_BCP/PrxQ"/>
</dbReference>
<keyword evidence="8" id="KW-0676">Redox-active center</keyword>
<comment type="caution">
    <text evidence="15">The sequence shown here is derived from an EMBL/GenBank/DDBJ whole genome shotgun (WGS) entry which is preliminary data.</text>
</comment>
<feature type="active site" description="Cysteine sulfenic acid (-SOH) intermediate; for peroxidase activity" evidence="13">
    <location>
        <position position="43"/>
    </location>
</feature>
<evidence type="ECO:0000256" key="12">
    <source>
        <dbReference type="ARBA" id="ARBA00049091"/>
    </source>
</evidence>
<feature type="domain" description="Thioredoxin" evidence="14">
    <location>
        <begin position="2"/>
        <end position="153"/>
    </location>
</feature>
<dbReference type="PANTHER" id="PTHR42801">
    <property type="entry name" value="THIOREDOXIN-DEPENDENT PEROXIDE REDUCTASE"/>
    <property type="match status" value="1"/>
</dbReference>
<evidence type="ECO:0000256" key="1">
    <source>
        <dbReference type="ARBA" id="ARBA00003330"/>
    </source>
</evidence>
<evidence type="ECO:0000313" key="16">
    <source>
        <dbReference type="Proteomes" id="UP000185895"/>
    </source>
</evidence>
<dbReference type="PIRSF" id="PIRSF000239">
    <property type="entry name" value="AHPC"/>
    <property type="match status" value="1"/>
</dbReference>
<evidence type="ECO:0000256" key="10">
    <source>
        <dbReference type="ARBA" id="ARBA00038489"/>
    </source>
</evidence>
<keyword evidence="16" id="KW-1185">Reference proteome</keyword>